<dbReference type="SUPFAM" id="SSF48295">
    <property type="entry name" value="TrpR-like"/>
    <property type="match status" value="1"/>
</dbReference>
<name>A0A561BEI6_9BURK</name>
<dbReference type="InterPro" id="IPR002514">
    <property type="entry name" value="Transposase_8"/>
</dbReference>
<dbReference type="OrthoDB" id="9800877at2"/>
<dbReference type="AlphaFoldDB" id="A0A561BEI6"/>
<evidence type="ECO:0000313" key="1">
    <source>
        <dbReference type="EMBL" id="TWD77283.1"/>
    </source>
</evidence>
<organism evidence="1 2">
    <name type="scientific">Variovorax beijingensis</name>
    <dbReference type="NCBI Taxonomy" id="2496117"/>
    <lineage>
        <taxon>Bacteria</taxon>
        <taxon>Pseudomonadati</taxon>
        <taxon>Pseudomonadota</taxon>
        <taxon>Betaproteobacteria</taxon>
        <taxon>Burkholderiales</taxon>
        <taxon>Comamonadaceae</taxon>
        <taxon>Variovorax</taxon>
    </lineage>
</organism>
<reference evidence="1 2" key="1">
    <citation type="submission" date="2019-06" db="EMBL/GenBank/DDBJ databases">
        <title>Sorghum-associated microbial communities from plants grown in Nebraska, USA.</title>
        <authorList>
            <person name="Schachtman D."/>
        </authorList>
    </citation>
    <scope>NUCLEOTIDE SEQUENCE [LARGE SCALE GENOMIC DNA]</scope>
    <source>
        <strain evidence="1 2">T529</strain>
    </source>
</reference>
<dbReference type="Pfam" id="PF01527">
    <property type="entry name" value="HTH_Tnp_1"/>
    <property type="match status" value="1"/>
</dbReference>
<sequence length="115" mass="12378">MEDSKRVSRRRHAADLKRQVLAACAEPGASVAQVALAHGLNANLVHKWRRMVDAGGIASKAGDPHAEFVSLTLAPDPTVANDIHLELRRGAIAVNVTWPLSASGQCAAWLREILR</sequence>
<dbReference type="EMBL" id="VIVL01000010">
    <property type="protein sequence ID" value="TWD77283.1"/>
    <property type="molecule type" value="Genomic_DNA"/>
</dbReference>
<dbReference type="NCBIfam" id="NF047595">
    <property type="entry name" value="IS66_ISRel24_TnpA"/>
    <property type="match status" value="1"/>
</dbReference>
<dbReference type="Proteomes" id="UP000319722">
    <property type="component" value="Unassembled WGS sequence"/>
</dbReference>
<gene>
    <name evidence="1" type="ORF">FB547_110245</name>
</gene>
<dbReference type="GO" id="GO:0043565">
    <property type="term" value="F:sequence-specific DNA binding"/>
    <property type="evidence" value="ECO:0007669"/>
    <property type="project" value="InterPro"/>
</dbReference>
<dbReference type="InterPro" id="IPR010921">
    <property type="entry name" value="Trp_repressor/repl_initiator"/>
</dbReference>
<accession>A0A561BEI6</accession>
<evidence type="ECO:0000313" key="2">
    <source>
        <dbReference type="Proteomes" id="UP000319722"/>
    </source>
</evidence>
<proteinExistence type="predicted"/>
<dbReference type="GO" id="GO:0004803">
    <property type="term" value="F:transposase activity"/>
    <property type="evidence" value="ECO:0007669"/>
    <property type="project" value="InterPro"/>
</dbReference>
<dbReference type="GO" id="GO:0006313">
    <property type="term" value="P:DNA transposition"/>
    <property type="evidence" value="ECO:0007669"/>
    <property type="project" value="InterPro"/>
</dbReference>
<comment type="caution">
    <text evidence="1">The sequence shown here is derived from an EMBL/GenBank/DDBJ whole genome shotgun (WGS) entry which is preliminary data.</text>
</comment>
<dbReference type="RefSeq" id="WP_145746500.1">
    <property type="nucleotide sequence ID" value="NZ_VIVL01000010.1"/>
</dbReference>
<protein>
    <submittedName>
        <fullName evidence="1">Transposase</fullName>
    </submittedName>
</protein>